<protein>
    <recommendedName>
        <fullName evidence="4">DUF4468 domain-containing protein</fullName>
    </recommendedName>
</protein>
<evidence type="ECO:0000313" key="2">
    <source>
        <dbReference type="EMBL" id="MDX6187822.1"/>
    </source>
</evidence>
<keyword evidence="3" id="KW-1185">Reference proteome</keyword>
<dbReference type="RefSeq" id="WP_230002727.1">
    <property type="nucleotide sequence ID" value="NZ_CP087134.1"/>
</dbReference>
<feature type="chain" id="PRO_5046472276" description="DUF4468 domain-containing protein" evidence="1">
    <location>
        <begin position="20"/>
        <end position="211"/>
    </location>
</feature>
<accession>A0ABU4R5F8</accession>
<name>A0ABU4R5F8_9FLAO</name>
<evidence type="ECO:0000313" key="3">
    <source>
        <dbReference type="Proteomes" id="UP001273350"/>
    </source>
</evidence>
<evidence type="ECO:0000256" key="1">
    <source>
        <dbReference type="SAM" id="SignalP"/>
    </source>
</evidence>
<organism evidence="2 3">
    <name type="scientific">Flavobacterium cupriresistens</name>
    <dbReference type="NCBI Taxonomy" id="2893885"/>
    <lineage>
        <taxon>Bacteria</taxon>
        <taxon>Pseudomonadati</taxon>
        <taxon>Bacteroidota</taxon>
        <taxon>Flavobacteriia</taxon>
        <taxon>Flavobacteriales</taxon>
        <taxon>Flavobacteriaceae</taxon>
        <taxon>Flavobacterium</taxon>
    </lineage>
</organism>
<proteinExistence type="predicted"/>
<dbReference type="EMBL" id="JAWXVI010000001">
    <property type="protein sequence ID" value="MDX6187822.1"/>
    <property type="molecule type" value="Genomic_DNA"/>
</dbReference>
<comment type="caution">
    <text evidence="2">The sequence shown here is derived from an EMBL/GenBank/DDBJ whole genome shotgun (WGS) entry which is preliminary data.</text>
</comment>
<dbReference type="Proteomes" id="UP001273350">
    <property type="component" value="Unassembled WGS sequence"/>
</dbReference>
<evidence type="ECO:0008006" key="4">
    <source>
        <dbReference type="Google" id="ProtNLM"/>
    </source>
</evidence>
<sequence>MRKLLLICLLGLYSLSSYAQDKATLTKEETVNYIQKKLNEGIGHKMGDRELKNIKISISECKITITRKTKNSSEDLGNYTTTYSSYKSNLGVYTFDPRLISSVTETSPASGSLKWLTIKLKSKSGTYSYWNEYYASRQKKTWAGFGYGDGGGNYTYSTYYEIDDNKDDKVESTDSIELLFLGSDTTNFNKLKKAFEHLRDLCSAEDDPFGE</sequence>
<keyword evidence="1" id="KW-0732">Signal</keyword>
<gene>
    <name evidence="2" type="ORF">SGQ83_00530</name>
</gene>
<feature type="signal peptide" evidence="1">
    <location>
        <begin position="1"/>
        <end position="19"/>
    </location>
</feature>
<reference evidence="2 3" key="1">
    <citation type="submission" date="2023-11" db="EMBL/GenBank/DDBJ databases">
        <title>Unpublished Manusciprt.</title>
        <authorList>
            <person name="Saticioglu I.B."/>
            <person name="Ay H."/>
            <person name="Ajmi N."/>
            <person name="Altun S."/>
            <person name="Duman M."/>
        </authorList>
    </citation>
    <scope>NUCLEOTIDE SEQUENCE [LARGE SCALE GENOMIC DNA]</scope>
    <source>
        <strain evidence="2 3">Fl-318</strain>
    </source>
</reference>